<feature type="domain" description="HAMP" evidence="6">
    <location>
        <begin position="218"/>
        <end position="271"/>
    </location>
</feature>
<feature type="domain" description="Methyl-accepting transducer" evidence="5">
    <location>
        <begin position="323"/>
        <end position="552"/>
    </location>
</feature>
<dbReference type="PROSITE" id="PS51257">
    <property type="entry name" value="PROKAR_LIPOPROTEIN"/>
    <property type="match status" value="1"/>
</dbReference>
<dbReference type="EMBL" id="FRCP01000005">
    <property type="protein sequence ID" value="SHM00278.1"/>
    <property type="molecule type" value="Genomic_DNA"/>
</dbReference>
<dbReference type="InterPro" id="IPR004089">
    <property type="entry name" value="MCPsignal_dom"/>
</dbReference>
<comment type="similarity">
    <text evidence="2">Belongs to the methyl-accepting chemotaxis (MCP) protein family.</text>
</comment>
<keyword evidence="8" id="KW-1185">Reference proteome</keyword>
<dbReference type="Pfam" id="PF00672">
    <property type="entry name" value="HAMP"/>
    <property type="match status" value="1"/>
</dbReference>
<dbReference type="SMART" id="SM00283">
    <property type="entry name" value="MA"/>
    <property type="match status" value="1"/>
</dbReference>
<accession>A0A1M7F923</accession>
<feature type="transmembrane region" description="Helical" evidence="4">
    <location>
        <begin position="189"/>
        <end position="210"/>
    </location>
</feature>
<dbReference type="PANTHER" id="PTHR43531">
    <property type="entry name" value="PROTEIN ICFG"/>
    <property type="match status" value="1"/>
</dbReference>
<dbReference type="Gene3D" id="1.10.287.950">
    <property type="entry name" value="Methyl-accepting chemotaxis protein"/>
    <property type="match status" value="1"/>
</dbReference>
<dbReference type="InterPro" id="IPR004090">
    <property type="entry name" value="Chemotax_Me-accpt_rcpt"/>
</dbReference>
<dbReference type="GO" id="GO:0006935">
    <property type="term" value="P:chemotaxis"/>
    <property type="evidence" value="ECO:0007669"/>
    <property type="project" value="UniProtKB-KW"/>
</dbReference>
<protein>
    <submittedName>
        <fullName evidence="7">Methyl-accepting chemotaxis protein</fullName>
    </submittedName>
</protein>
<proteinExistence type="inferred from homology"/>
<dbReference type="GO" id="GO:0004888">
    <property type="term" value="F:transmembrane signaling receptor activity"/>
    <property type="evidence" value="ECO:0007669"/>
    <property type="project" value="InterPro"/>
</dbReference>
<keyword evidence="4" id="KW-1133">Transmembrane helix</keyword>
<name>A0A1M7F923_9FIRM</name>
<sequence length="568" mass="62617">MLTIMFKKMRIKKRLTSSYILISAITSIAGILGCITMIVITNQYAYALKNYGFSQGDIGKALITFADCRSATRSIIGYTDKDVVAEALATHDKNKESFNTYIKELEEILTTDEETILYDRIKKELTNYWVTEYDILKLGNSSDESRSIEAQKRAVEELDPIYEQVHTDMSEFMDIYIERGNKLEMILEILKIVLIIVIIIVIVLSFVIAVKLGDRIAAGIAKPLGELSERLKTFAGGELSSPFPEVDSKDEVAEIVEEAKSMAMNLNLIIKDAERLLGEMANGNYAGHSTMEECYVGSFITLKEAMNQLNVQMNETLHLIDDAANQVSSGSGNLADAALSLSVGASNQAKSVEEIQVSIADLSEGVQKTAKNVELSYNQAKQYAKEADHSRLEMEFMVKAMERIDETSHKIENIISEIEDIAEETNLLSLNAAIEAARAGEEGKAFAVVAQQIRRLAEQSAQSAVVTRKLIEGSIQEIKEGNLVAKKAAMSIHSVVTGIKVIEETSKELSVISMKQADSMKQTKTRIKLISEVIQSNSATAGETSATSEELSAQAISMTELVNRFQLK</sequence>
<keyword evidence="3" id="KW-0807">Transducer</keyword>
<dbReference type="PROSITE" id="PS50111">
    <property type="entry name" value="CHEMOTAXIS_TRANSDUC_2"/>
    <property type="match status" value="1"/>
</dbReference>
<keyword evidence="4" id="KW-0812">Transmembrane</keyword>
<gene>
    <name evidence="7" type="ORF">SAMN02746066_00474</name>
</gene>
<evidence type="ECO:0000313" key="8">
    <source>
        <dbReference type="Proteomes" id="UP000184038"/>
    </source>
</evidence>
<dbReference type="InterPro" id="IPR051310">
    <property type="entry name" value="MCP_chemotaxis"/>
</dbReference>
<dbReference type="GO" id="GO:0007165">
    <property type="term" value="P:signal transduction"/>
    <property type="evidence" value="ECO:0007669"/>
    <property type="project" value="UniProtKB-KW"/>
</dbReference>
<dbReference type="InterPro" id="IPR003660">
    <property type="entry name" value="HAMP_dom"/>
</dbReference>
<dbReference type="SUPFAM" id="SSF58104">
    <property type="entry name" value="Methyl-accepting chemotaxis protein (MCP) signaling domain"/>
    <property type="match status" value="1"/>
</dbReference>
<evidence type="ECO:0000256" key="4">
    <source>
        <dbReference type="SAM" id="Phobius"/>
    </source>
</evidence>
<dbReference type="InterPro" id="IPR024478">
    <property type="entry name" value="HlyB_4HB_MCP"/>
</dbReference>
<keyword evidence="1" id="KW-0145">Chemotaxis</keyword>
<dbReference type="Gene3D" id="6.10.340.10">
    <property type="match status" value="1"/>
</dbReference>
<dbReference type="Pfam" id="PF00015">
    <property type="entry name" value="MCPsignal"/>
    <property type="match status" value="1"/>
</dbReference>
<dbReference type="Pfam" id="PF12729">
    <property type="entry name" value="4HB_MCP_1"/>
    <property type="match status" value="1"/>
</dbReference>
<evidence type="ECO:0000256" key="1">
    <source>
        <dbReference type="ARBA" id="ARBA00022500"/>
    </source>
</evidence>
<evidence type="ECO:0000256" key="3">
    <source>
        <dbReference type="PROSITE-ProRule" id="PRU00284"/>
    </source>
</evidence>
<evidence type="ECO:0000256" key="2">
    <source>
        <dbReference type="ARBA" id="ARBA00029447"/>
    </source>
</evidence>
<organism evidence="7 8">
    <name type="scientific">Anaerosporobacter mobilis DSM 15930</name>
    <dbReference type="NCBI Taxonomy" id="1120996"/>
    <lineage>
        <taxon>Bacteria</taxon>
        <taxon>Bacillati</taxon>
        <taxon>Bacillota</taxon>
        <taxon>Clostridia</taxon>
        <taxon>Lachnospirales</taxon>
        <taxon>Lachnospiraceae</taxon>
        <taxon>Anaerosporobacter</taxon>
    </lineage>
</organism>
<dbReference type="PROSITE" id="PS50885">
    <property type="entry name" value="HAMP"/>
    <property type="match status" value="1"/>
</dbReference>
<dbReference type="CDD" id="cd06225">
    <property type="entry name" value="HAMP"/>
    <property type="match status" value="1"/>
</dbReference>
<evidence type="ECO:0000259" key="5">
    <source>
        <dbReference type="PROSITE" id="PS50111"/>
    </source>
</evidence>
<dbReference type="GO" id="GO:0005886">
    <property type="term" value="C:plasma membrane"/>
    <property type="evidence" value="ECO:0007669"/>
    <property type="project" value="TreeGrafter"/>
</dbReference>
<evidence type="ECO:0000259" key="6">
    <source>
        <dbReference type="PROSITE" id="PS50885"/>
    </source>
</evidence>
<dbReference type="SMART" id="SM00304">
    <property type="entry name" value="HAMP"/>
    <property type="match status" value="1"/>
</dbReference>
<keyword evidence="4" id="KW-0472">Membrane</keyword>
<reference evidence="7 8" key="1">
    <citation type="submission" date="2016-11" db="EMBL/GenBank/DDBJ databases">
        <authorList>
            <person name="Jaros S."/>
            <person name="Januszkiewicz K."/>
            <person name="Wedrychowicz H."/>
        </authorList>
    </citation>
    <scope>NUCLEOTIDE SEQUENCE [LARGE SCALE GENOMIC DNA]</scope>
    <source>
        <strain evidence="7 8">DSM 15930</strain>
    </source>
</reference>
<dbReference type="AlphaFoldDB" id="A0A1M7F923"/>
<feature type="transmembrane region" description="Helical" evidence="4">
    <location>
        <begin position="20"/>
        <end position="40"/>
    </location>
</feature>
<evidence type="ECO:0000313" key="7">
    <source>
        <dbReference type="EMBL" id="SHM00278.1"/>
    </source>
</evidence>
<dbReference type="STRING" id="1120996.SAMN02746066_00474"/>
<dbReference type="PANTHER" id="PTHR43531:SF11">
    <property type="entry name" value="METHYL-ACCEPTING CHEMOTAXIS PROTEIN 3"/>
    <property type="match status" value="1"/>
</dbReference>
<dbReference type="RefSeq" id="WP_242952462.1">
    <property type="nucleotide sequence ID" value="NZ_FRCP01000005.1"/>
</dbReference>
<dbReference type="Proteomes" id="UP000184038">
    <property type="component" value="Unassembled WGS sequence"/>
</dbReference>
<dbReference type="PRINTS" id="PR00260">
    <property type="entry name" value="CHEMTRNSDUCR"/>
</dbReference>